<comment type="caution">
    <text evidence="1">The sequence shown here is derived from an EMBL/GenBank/DDBJ whole genome shotgun (WGS) entry which is preliminary data.</text>
</comment>
<gene>
    <name evidence="1" type="ORF">ACO22_06077</name>
</gene>
<dbReference type="Proteomes" id="UP000242814">
    <property type="component" value="Unassembled WGS sequence"/>
</dbReference>
<accession>A0A1D2J8H6</accession>
<proteinExistence type="predicted"/>
<dbReference type="EMBL" id="LZYO01000305">
    <property type="protein sequence ID" value="ODH19849.1"/>
    <property type="molecule type" value="Genomic_DNA"/>
</dbReference>
<name>A0A1D2J8H6_PARBR</name>
<dbReference type="AlphaFoldDB" id="A0A1D2J8H6"/>
<evidence type="ECO:0000313" key="1">
    <source>
        <dbReference type="EMBL" id="ODH19849.1"/>
    </source>
</evidence>
<reference evidence="1 2" key="1">
    <citation type="submission" date="2016-06" db="EMBL/GenBank/DDBJ databases">
        <authorList>
            <person name="Kjaerup R.B."/>
            <person name="Dalgaard T.S."/>
            <person name="Juul-Madsen H.R."/>
        </authorList>
    </citation>
    <scope>NUCLEOTIDE SEQUENCE [LARGE SCALE GENOMIC DNA]</scope>
    <source>
        <strain evidence="1 2">Pb300</strain>
    </source>
</reference>
<sequence>MHGHVIHAQVNKGPLWGEIFSGETDLENRTLTYQEGQGCTTQGCLKQGGFTQIPYGLSTVERSECPSGKLKLTVGPKISLNISKAPRIYPETFFKQVSNEKVMNLGMFLPMNGRGCEALNHNCCFKETRKSVKGGAKFIDDDNNANIDSGGHNSKCLRANTDAT</sequence>
<evidence type="ECO:0000313" key="2">
    <source>
        <dbReference type="Proteomes" id="UP000242814"/>
    </source>
</evidence>
<organism evidence="1 2">
    <name type="scientific">Paracoccidioides brasiliensis</name>
    <dbReference type="NCBI Taxonomy" id="121759"/>
    <lineage>
        <taxon>Eukaryota</taxon>
        <taxon>Fungi</taxon>
        <taxon>Dikarya</taxon>
        <taxon>Ascomycota</taxon>
        <taxon>Pezizomycotina</taxon>
        <taxon>Eurotiomycetes</taxon>
        <taxon>Eurotiomycetidae</taxon>
        <taxon>Onygenales</taxon>
        <taxon>Ajellomycetaceae</taxon>
        <taxon>Paracoccidioides</taxon>
    </lineage>
</organism>
<protein>
    <submittedName>
        <fullName evidence="1">Uncharacterized protein</fullName>
    </submittedName>
</protein>